<gene>
    <name evidence="1" type="ORF">HRI_001724700</name>
</gene>
<reference evidence="1" key="1">
    <citation type="submission" date="2023-05" db="EMBL/GenBank/DDBJ databases">
        <title>Genome and transcriptome analyses reveal genes involved in the formation of fine ridges on petal epidermal cells in Hibiscus trionum.</title>
        <authorList>
            <person name="Koshimizu S."/>
            <person name="Masuda S."/>
            <person name="Ishii T."/>
            <person name="Shirasu K."/>
            <person name="Hoshino A."/>
            <person name="Arita M."/>
        </authorList>
    </citation>
    <scope>NUCLEOTIDE SEQUENCE</scope>
    <source>
        <strain evidence="1">Hamamatsu line</strain>
    </source>
</reference>
<proteinExistence type="predicted"/>
<organism evidence="1 2">
    <name type="scientific">Hibiscus trionum</name>
    <name type="common">Flower of an hour</name>
    <dbReference type="NCBI Taxonomy" id="183268"/>
    <lineage>
        <taxon>Eukaryota</taxon>
        <taxon>Viridiplantae</taxon>
        <taxon>Streptophyta</taxon>
        <taxon>Embryophyta</taxon>
        <taxon>Tracheophyta</taxon>
        <taxon>Spermatophyta</taxon>
        <taxon>Magnoliopsida</taxon>
        <taxon>eudicotyledons</taxon>
        <taxon>Gunneridae</taxon>
        <taxon>Pentapetalae</taxon>
        <taxon>rosids</taxon>
        <taxon>malvids</taxon>
        <taxon>Malvales</taxon>
        <taxon>Malvaceae</taxon>
        <taxon>Malvoideae</taxon>
        <taxon>Hibiscus</taxon>
    </lineage>
</organism>
<accession>A0A9W7LXC9</accession>
<sequence>MVSEVSDSSKPFTNKSISIRLDDTNYLLWRQQIQFAIESLALQDHLDESFSVPEQFVTGEGGRRSISPEYARFKQEDSALCSWLLSSIGPSVLPSLVNCKNALQIL</sequence>
<dbReference type="Proteomes" id="UP001165190">
    <property type="component" value="Unassembled WGS sequence"/>
</dbReference>
<evidence type="ECO:0008006" key="3">
    <source>
        <dbReference type="Google" id="ProtNLM"/>
    </source>
</evidence>
<evidence type="ECO:0000313" key="2">
    <source>
        <dbReference type="Proteomes" id="UP001165190"/>
    </source>
</evidence>
<keyword evidence="2" id="KW-1185">Reference proteome</keyword>
<name>A0A9W7LXC9_HIBTR</name>
<dbReference type="PANTHER" id="PTHR47481:SF30">
    <property type="entry name" value="CCHC-TYPE DOMAIN-CONTAINING PROTEIN"/>
    <property type="match status" value="1"/>
</dbReference>
<evidence type="ECO:0000313" key="1">
    <source>
        <dbReference type="EMBL" id="GMI80554.1"/>
    </source>
</evidence>
<comment type="caution">
    <text evidence="1">The sequence shown here is derived from an EMBL/GenBank/DDBJ whole genome shotgun (WGS) entry which is preliminary data.</text>
</comment>
<dbReference type="EMBL" id="BSYR01000017">
    <property type="protein sequence ID" value="GMI80554.1"/>
    <property type="molecule type" value="Genomic_DNA"/>
</dbReference>
<dbReference type="OrthoDB" id="414945at2759"/>
<protein>
    <recommendedName>
        <fullName evidence="3">Retrotransposon Copia-like N-terminal domain-containing protein</fullName>
    </recommendedName>
</protein>
<dbReference type="PANTHER" id="PTHR47481">
    <property type="match status" value="1"/>
</dbReference>
<dbReference type="AlphaFoldDB" id="A0A9W7LXC9"/>